<gene>
    <name evidence="13" type="ORF">PPSIR1_02011</name>
</gene>
<dbReference type="PROSITE" id="PS50011">
    <property type="entry name" value="PROTEIN_KINASE_DOM"/>
    <property type="match status" value="1"/>
</dbReference>
<keyword evidence="9" id="KW-0206">Cytoskeleton</keyword>
<keyword evidence="7 13" id="KW-0418">Kinase</keyword>
<comment type="subcellular location">
    <subcellularLocation>
        <location evidence="1">Cytoplasm</location>
        <location evidence="1">Cytoskeleton</location>
        <location evidence="1">Microtubule organizing center</location>
        <location evidence="1">Centrosome</location>
    </subcellularLocation>
    <subcellularLocation>
        <location evidence="2">Cytoplasm</location>
        <location evidence="2">Cytoskeleton</location>
        <location evidence="2">Spindle pole</location>
    </subcellularLocation>
</comment>
<comment type="similarity">
    <text evidence="3">Belongs to the protein kinase superfamily. NEK Ser/Thr protein kinase family. NIMA subfamily.</text>
</comment>
<dbReference type="GO" id="GO:0004674">
    <property type="term" value="F:protein serine/threonine kinase activity"/>
    <property type="evidence" value="ECO:0007669"/>
    <property type="project" value="UniProtKB-KW"/>
</dbReference>
<dbReference type="Gene3D" id="1.10.510.10">
    <property type="entry name" value="Transferase(Phosphotransferase) domain 1"/>
    <property type="match status" value="1"/>
</dbReference>
<dbReference type="Pfam" id="PF00069">
    <property type="entry name" value="Pkinase"/>
    <property type="match status" value="1"/>
</dbReference>
<keyword evidence="11" id="KW-1133">Transmembrane helix</keyword>
<evidence type="ECO:0000256" key="10">
    <source>
        <dbReference type="PROSITE-ProRule" id="PRU10141"/>
    </source>
</evidence>
<dbReference type="InterPro" id="IPR008271">
    <property type="entry name" value="Ser/Thr_kinase_AS"/>
</dbReference>
<dbReference type="eggNOG" id="COG0515">
    <property type="taxonomic scope" value="Bacteria"/>
</dbReference>
<keyword evidence="6 10" id="KW-0547">Nucleotide-binding</keyword>
<dbReference type="OrthoDB" id="9801841at2"/>
<evidence type="ECO:0000256" key="8">
    <source>
        <dbReference type="ARBA" id="ARBA00022840"/>
    </source>
</evidence>
<dbReference type="STRING" id="391625.PPSIR1_02011"/>
<dbReference type="AlphaFoldDB" id="A6GIM3"/>
<name>A6GIM3_9BACT</name>
<keyword evidence="11" id="KW-0472">Membrane</keyword>
<feature type="domain" description="Protein kinase" evidence="12">
    <location>
        <begin position="41"/>
        <end position="372"/>
    </location>
</feature>
<keyword evidence="11" id="KW-0812">Transmembrane</keyword>
<evidence type="ECO:0000256" key="5">
    <source>
        <dbReference type="ARBA" id="ARBA00022679"/>
    </source>
</evidence>
<evidence type="ECO:0000259" key="12">
    <source>
        <dbReference type="PROSITE" id="PS50011"/>
    </source>
</evidence>
<dbReference type="InterPro" id="IPR001245">
    <property type="entry name" value="Ser-Thr/Tyr_kinase_cat_dom"/>
</dbReference>
<dbReference type="InterPro" id="IPR017441">
    <property type="entry name" value="Protein_kinase_ATP_BS"/>
</dbReference>
<feature type="binding site" evidence="10">
    <location>
        <position position="70"/>
    </location>
    <ligand>
        <name>ATP</name>
        <dbReference type="ChEBI" id="CHEBI:30616"/>
    </ligand>
</feature>
<dbReference type="InterPro" id="IPR000719">
    <property type="entry name" value="Prot_kinase_dom"/>
</dbReference>
<evidence type="ECO:0000256" key="4">
    <source>
        <dbReference type="ARBA" id="ARBA00022527"/>
    </source>
</evidence>
<dbReference type="Gene3D" id="3.30.200.20">
    <property type="entry name" value="Phosphorylase Kinase, domain 1"/>
    <property type="match status" value="1"/>
</dbReference>
<protein>
    <submittedName>
        <fullName evidence="13">Serine/threonine kinase PKN8</fullName>
    </submittedName>
</protein>
<dbReference type="SMART" id="SM00220">
    <property type="entry name" value="S_TKc"/>
    <property type="match status" value="1"/>
</dbReference>
<accession>A6GIM3</accession>
<sequence length="530" mass="58511">MDGPADVTCLDEGGEDDVDVVDEDVAPTSTWLERGASIDRYRVLECLGVGGMGVIYSAWDPDLDRKLAIKLARRSRSTQKATTRGRARLIREAQALARLRHPNVVAVHDVGIHDERVFVAMEYVEGETLTQWLAQTAERDYDRLMSIFLQVGRGLAAAHRAGLVHRDVKPDNIMLGKDRRVLVLDFGIARELTPGEDSQIDFDEDDDEALEALALAQAQSEFGDATDVDEFELPSSSRASLSGVFAGNLTPLADLTRAGAVIGTPAYMAPEQHRRKVVTSRSDQFAFCVAMWEALNGERPFGGGNREKLLARMRLGQFRPFRRADVPRRVVMALRRGLSWNPSDRFPTMESLLEVLNPRPRGRRVPMRHAALAGAGLCLVGVLGTLGAVYLGAHVADPAHLTCDQADEAMARTWTGARRAELGEALRPTLIHDDVAGPLAWANLRDALEAWSRRWRDARRGLCYERAAVEAGELPGEGVEYDRWVACLDQQRRAFDQTLDRLIRDPEAPPGPFTIVATLPDPEDCGALAR</sequence>
<dbReference type="GO" id="GO:0005813">
    <property type="term" value="C:centrosome"/>
    <property type="evidence" value="ECO:0007669"/>
    <property type="project" value="UniProtKB-SubCell"/>
</dbReference>
<reference evidence="13 14" key="1">
    <citation type="submission" date="2007-06" db="EMBL/GenBank/DDBJ databases">
        <authorList>
            <person name="Shimkets L."/>
            <person name="Ferriera S."/>
            <person name="Johnson J."/>
            <person name="Kravitz S."/>
            <person name="Beeson K."/>
            <person name="Sutton G."/>
            <person name="Rogers Y.-H."/>
            <person name="Friedman R."/>
            <person name="Frazier M."/>
            <person name="Venter J.C."/>
        </authorList>
    </citation>
    <scope>NUCLEOTIDE SEQUENCE [LARGE SCALE GENOMIC DNA]</scope>
    <source>
        <strain evidence="13 14">SIR-1</strain>
    </source>
</reference>
<keyword evidence="8 10" id="KW-0067">ATP-binding</keyword>
<keyword evidence="4" id="KW-0723">Serine/threonine-protein kinase</keyword>
<dbReference type="InterPro" id="IPR011009">
    <property type="entry name" value="Kinase-like_dom_sf"/>
</dbReference>
<evidence type="ECO:0000256" key="2">
    <source>
        <dbReference type="ARBA" id="ARBA00004647"/>
    </source>
</evidence>
<dbReference type="PROSITE" id="PS00108">
    <property type="entry name" value="PROTEIN_KINASE_ST"/>
    <property type="match status" value="1"/>
</dbReference>
<evidence type="ECO:0000313" key="13">
    <source>
        <dbReference type="EMBL" id="EDM74272.1"/>
    </source>
</evidence>
<dbReference type="GO" id="GO:0005524">
    <property type="term" value="F:ATP binding"/>
    <property type="evidence" value="ECO:0007669"/>
    <property type="project" value="UniProtKB-UniRule"/>
</dbReference>
<evidence type="ECO:0000256" key="6">
    <source>
        <dbReference type="ARBA" id="ARBA00022741"/>
    </source>
</evidence>
<evidence type="ECO:0000256" key="3">
    <source>
        <dbReference type="ARBA" id="ARBA00010886"/>
    </source>
</evidence>
<keyword evidence="9" id="KW-0963">Cytoplasm</keyword>
<evidence type="ECO:0000256" key="1">
    <source>
        <dbReference type="ARBA" id="ARBA00004300"/>
    </source>
</evidence>
<proteinExistence type="inferred from homology"/>
<feature type="transmembrane region" description="Helical" evidence="11">
    <location>
        <begin position="370"/>
        <end position="393"/>
    </location>
</feature>
<dbReference type="PROSITE" id="PS00107">
    <property type="entry name" value="PROTEIN_KINASE_ATP"/>
    <property type="match status" value="1"/>
</dbReference>
<dbReference type="SUPFAM" id="SSF56112">
    <property type="entry name" value="Protein kinase-like (PK-like)"/>
    <property type="match status" value="1"/>
</dbReference>
<dbReference type="EMBL" id="ABCS01000139">
    <property type="protein sequence ID" value="EDM74272.1"/>
    <property type="molecule type" value="Genomic_DNA"/>
</dbReference>
<evidence type="ECO:0000256" key="11">
    <source>
        <dbReference type="SAM" id="Phobius"/>
    </source>
</evidence>
<evidence type="ECO:0000313" key="14">
    <source>
        <dbReference type="Proteomes" id="UP000005801"/>
    </source>
</evidence>
<dbReference type="CDD" id="cd14014">
    <property type="entry name" value="STKc_PknB_like"/>
    <property type="match status" value="1"/>
</dbReference>
<comment type="caution">
    <text evidence="13">The sequence shown here is derived from an EMBL/GenBank/DDBJ whole genome shotgun (WGS) entry which is preliminary data.</text>
</comment>
<organism evidence="13 14">
    <name type="scientific">Plesiocystis pacifica SIR-1</name>
    <dbReference type="NCBI Taxonomy" id="391625"/>
    <lineage>
        <taxon>Bacteria</taxon>
        <taxon>Pseudomonadati</taxon>
        <taxon>Myxococcota</taxon>
        <taxon>Polyangia</taxon>
        <taxon>Nannocystales</taxon>
        <taxon>Nannocystaceae</taxon>
        <taxon>Plesiocystis</taxon>
    </lineage>
</organism>
<dbReference type="PANTHER" id="PTHR43289">
    <property type="entry name" value="MITOGEN-ACTIVATED PROTEIN KINASE KINASE KINASE 20-RELATED"/>
    <property type="match status" value="1"/>
</dbReference>
<evidence type="ECO:0000256" key="7">
    <source>
        <dbReference type="ARBA" id="ARBA00022777"/>
    </source>
</evidence>
<dbReference type="GO" id="GO:0000922">
    <property type="term" value="C:spindle pole"/>
    <property type="evidence" value="ECO:0007669"/>
    <property type="project" value="UniProtKB-SubCell"/>
</dbReference>
<keyword evidence="14" id="KW-1185">Reference proteome</keyword>
<evidence type="ECO:0000256" key="9">
    <source>
        <dbReference type="ARBA" id="ARBA00023212"/>
    </source>
</evidence>
<dbReference type="Proteomes" id="UP000005801">
    <property type="component" value="Unassembled WGS sequence"/>
</dbReference>
<keyword evidence="5" id="KW-0808">Transferase</keyword>
<dbReference type="RefSeq" id="WP_006976559.1">
    <property type="nucleotide sequence ID" value="NZ_ABCS01000139.1"/>
</dbReference>
<dbReference type="PANTHER" id="PTHR43289:SF6">
    <property type="entry name" value="SERINE_THREONINE-PROTEIN KINASE NEKL-3"/>
    <property type="match status" value="1"/>
</dbReference>
<dbReference type="Pfam" id="PF07714">
    <property type="entry name" value="PK_Tyr_Ser-Thr"/>
    <property type="match status" value="1"/>
</dbReference>